<dbReference type="Gene3D" id="3.30.565.10">
    <property type="entry name" value="Histidine kinase-like ATPase, C-terminal domain"/>
    <property type="match status" value="1"/>
</dbReference>
<dbReference type="Gene3D" id="3.30.450.20">
    <property type="entry name" value="PAS domain"/>
    <property type="match status" value="1"/>
</dbReference>
<dbReference type="InterPro" id="IPR000700">
    <property type="entry name" value="PAS-assoc_C"/>
</dbReference>
<dbReference type="SUPFAM" id="SSF52172">
    <property type="entry name" value="CheY-like"/>
    <property type="match status" value="1"/>
</dbReference>
<dbReference type="FunFam" id="3.30.565.10:FF:000010">
    <property type="entry name" value="Sensor histidine kinase RcsC"/>
    <property type="match status" value="1"/>
</dbReference>
<dbReference type="CDD" id="cd00130">
    <property type="entry name" value="PAS"/>
    <property type="match status" value="1"/>
</dbReference>
<evidence type="ECO:0000313" key="22">
    <source>
        <dbReference type="Proteomes" id="UP001223802"/>
    </source>
</evidence>
<keyword evidence="22" id="KW-1185">Reference proteome</keyword>
<dbReference type="SMART" id="SM01079">
    <property type="entry name" value="CHASE"/>
    <property type="match status" value="1"/>
</dbReference>
<dbReference type="PANTHER" id="PTHR45339:SF1">
    <property type="entry name" value="HYBRID SIGNAL TRANSDUCTION HISTIDINE KINASE J"/>
    <property type="match status" value="1"/>
</dbReference>
<dbReference type="Pfam" id="PF03924">
    <property type="entry name" value="CHASE"/>
    <property type="match status" value="1"/>
</dbReference>
<dbReference type="Pfam" id="PF01627">
    <property type="entry name" value="Hpt"/>
    <property type="match status" value="1"/>
</dbReference>
<dbReference type="InterPro" id="IPR035965">
    <property type="entry name" value="PAS-like_dom_sf"/>
</dbReference>
<keyword evidence="6" id="KW-0808">Transferase</keyword>
<dbReference type="SUPFAM" id="SSF55874">
    <property type="entry name" value="ATPase domain of HSP90 chaperone/DNA topoisomerase II/histidine kinase"/>
    <property type="match status" value="1"/>
</dbReference>
<dbReference type="InterPro" id="IPR003661">
    <property type="entry name" value="HisK_dim/P_dom"/>
</dbReference>
<dbReference type="PROSITE" id="PS50110">
    <property type="entry name" value="RESPONSE_REGULATORY"/>
    <property type="match status" value="1"/>
</dbReference>
<evidence type="ECO:0000256" key="1">
    <source>
        <dbReference type="ARBA" id="ARBA00000085"/>
    </source>
</evidence>
<keyword evidence="12" id="KW-0902">Two-component regulatory system</keyword>
<dbReference type="InterPro" id="IPR006189">
    <property type="entry name" value="CHASE_dom"/>
</dbReference>
<dbReference type="InterPro" id="IPR003594">
    <property type="entry name" value="HATPase_dom"/>
</dbReference>
<evidence type="ECO:0000256" key="14">
    <source>
        <dbReference type="PROSITE-ProRule" id="PRU00110"/>
    </source>
</evidence>
<dbReference type="InterPro" id="IPR005467">
    <property type="entry name" value="His_kinase_dom"/>
</dbReference>
<evidence type="ECO:0000256" key="9">
    <source>
        <dbReference type="ARBA" id="ARBA00022777"/>
    </source>
</evidence>
<dbReference type="CDD" id="cd00088">
    <property type="entry name" value="HPT"/>
    <property type="match status" value="1"/>
</dbReference>
<evidence type="ECO:0000256" key="12">
    <source>
        <dbReference type="ARBA" id="ARBA00023012"/>
    </source>
</evidence>
<organism evidence="21 22">
    <name type="scientific">Oceanimonas pelagia</name>
    <dbReference type="NCBI Taxonomy" id="3028314"/>
    <lineage>
        <taxon>Bacteria</taxon>
        <taxon>Pseudomonadati</taxon>
        <taxon>Pseudomonadota</taxon>
        <taxon>Gammaproteobacteria</taxon>
        <taxon>Aeromonadales</taxon>
        <taxon>Aeromonadaceae</taxon>
        <taxon>Oceanimonas</taxon>
    </lineage>
</organism>
<dbReference type="PANTHER" id="PTHR45339">
    <property type="entry name" value="HYBRID SIGNAL TRANSDUCTION HISTIDINE KINASE J"/>
    <property type="match status" value="1"/>
</dbReference>
<dbReference type="PROSITE" id="PS50109">
    <property type="entry name" value="HIS_KIN"/>
    <property type="match status" value="1"/>
</dbReference>
<dbReference type="InterPro" id="IPR000014">
    <property type="entry name" value="PAS"/>
</dbReference>
<feature type="domain" description="HPt" evidence="20">
    <location>
        <begin position="1094"/>
        <end position="1189"/>
    </location>
</feature>
<keyword evidence="10" id="KW-0067">ATP-binding</keyword>
<dbReference type="SUPFAM" id="SSF55785">
    <property type="entry name" value="PYP-like sensor domain (PAS domain)"/>
    <property type="match status" value="1"/>
</dbReference>
<gene>
    <name evidence="21" type="ORF">PU634_02550</name>
</gene>
<dbReference type="SUPFAM" id="SSF47226">
    <property type="entry name" value="Histidine-containing phosphotransfer domain, HPT domain"/>
    <property type="match status" value="1"/>
</dbReference>
<evidence type="ECO:0000259" key="19">
    <source>
        <dbReference type="PROSITE" id="PS50113"/>
    </source>
</evidence>
<dbReference type="InterPro" id="IPR001789">
    <property type="entry name" value="Sig_transdc_resp-reg_receiver"/>
</dbReference>
<evidence type="ECO:0000313" key="21">
    <source>
        <dbReference type="EMBL" id="WMC11265.1"/>
    </source>
</evidence>
<dbReference type="Gene3D" id="3.30.450.350">
    <property type="entry name" value="CHASE domain"/>
    <property type="match status" value="1"/>
</dbReference>
<dbReference type="RefSeq" id="WP_306762510.1">
    <property type="nucleotide sequence ID" value="NZ_CP118224.1"/>
</dbReference>
<dbReference type="AlphaFoldDB" id="A0AA50KNU3"/>
<evidence type="ECO:0000256" key="6">
    <source>
        <dbReference type="ARBA" id="ARBA00022679"/>
    </source>
</evidence>
<evidence type="ECO:0000259" key="18">
    <source>
        <dbReference type="PROSITE" id="PS50112"/>
    </source>
</evidence>
<evidence type="ECO:0000256" key="8">
    <source>
        <dbReference type="ARBA" id="ARBA00022741"/>
    </source>
</evidence>
<dbReference type="GO" id="GO:0005886">
    <property type="term" value="C:plasma membrane"/>
    <property type="evidence" value="ECO:0007669"/>
    <property type="project" value="UniProtKB-SubCell"/>
</dbReference>
<keyword evidence="11" id="KW-1133">Transmembrane helix</keyword>
<sequence length="1189" mass="133224">MSECLALFAVVPFIHNASITGNRKRRFDSLRLRLLPLVVGLLLVVANISLARAEKSESDQQFSMLSDLLHEHFESALLSLDEIIKALAAFMLSSHKVEPAEFDYYARRLLNKEGIEGLAWIPRVSAAERARFEGEAGIAIREQDGRGGLQYAGSRAMYYPFALMVVPRGRLPMAGFDLGSTEQAAALEQAIASGRTVLLRRSAIHAEEPERPDDWRYLMPVYMPGFNAEQASPQERQGSFLGFASVLIYFDELAKALAHSMEARGVSVCVTMTAHDGTDPVTILDNRGPAQKNRAPDWFNHPEYLADRTFLMKSWSVSPWQPAQSLFMQLWMLGGMVLMLLVTSYVVNTQLHNVRTVQRIARRTEALKKTRMELAGILDSLTNYIVEVDAAGRVTKVNQSLLNDYGGHKQQLLGRQITDIPWLQNLPAARQQLKRDLNRAWQGLRTRRDFMLYRQSRQPFFVDVNVIPISGGRGEVEKVIISAIDITERKTAEDNLKKSGQMLLAMNQSLEGLVDERTQELKALTGQLEDRVRERTAELVQARQEAERANQSKSYFLATMSHEIRTPLNGVIGMLDVMARTDLTRRQQEILDIIQYSALSLKELINAILEFSKIESGKVELEKTPFDIIHMIEQTCVALDQQASAQGVELMLFVDPSLPERVISDSLRLRQILLNLVSNAIKFSSIRKPGKVSVRASLSDNGRSSIVVQFEVADNGVGMSQEAIASIFEAFTQADSGTTRRFGGTGLGLTISHHLITLLNGDIQVQSEPERGSCFTVTLPFELEHEYSPSPRYDTRLDGLGCLVIGGNQGVSEDLLCYLRHERARVHFAPDIESARQLRDLYPEGRCIWIYDATRQRFPVAQLRQAAAAWPEHRVSFVTLERGARRRARKVADDHVMLDANVLRRAAFIEAVAGAAGYVELPDKQALMARAKARETLAPRPGARILVAEDNVVNQKVIWQQLALLGYEADMADNGAVALALYRQHHYDLLLTDLNMPEMDGYQLTRRLRQEDGSQASIPIIALTANAFKEDMARCLEAGMNDYLSKPVELEKLKEMLGRWLSAPLSSPAMTKTQSEPVNEPVDAGVLRELVGGDEALCAELLQDYQQQLERQIREVREAADIGDIKRLEELVHSMKSSSRSVGALALGDVCHQVEVTCHTDPQQLSRNRVQRLEMEAARVIEFLKLNKK</sequence>
<feature type="modified residue" description="Phosphohistidine" evidence="14">
    <location>
        <position position="1133"/>
    </location>
</feature>
<comment type="catalytic activity">
    <reaction evidence="1">
        <text>ATP + protein L-histidine = ADP + protein N-phospho-L-histidine.</text>
        <dbReference type="EC" id="2.7.13.3"/>
    </reaction>
</comment>
<dbReference type="Pfam" id="PF08448">
    <property type="entry name" value="PAS_4"/>
    <property type="match status" value="1"/>
</dbReference>
<dbReference type="InterPro" id="IPR036890">
    <property type="entry name" value="HATPase_C_sf"/>
</dbReference>
<dbReference type="SMART" id="SM00091">
    <property type="entry name" value="PAS"/>
    <property type="match status" value="1"/>
</dbReference>
<dbReference type="Gene3D" id="3.40.50.2300">
    <property type="match status" value="1"/>
</dbReference>
<dbReference type="CDD" id="cd16922">
    <property type="entry name" value="HATPase_EvgS-ArcB-TorS-like"/>
    <property type="match status" value="1"/>
</dbReference>
<evidence type="ECO:0000256" key="10">
    <source>
        <dbReference type="ARBA" id="ARBA00022840"/>
    </source>
</evidence>
<dbReference type="PRINTS" id="PR00344">
    <property type="entry name" value="BCTRLSENSOR"/>
</dbReference>
<feature type="modified residue" description="4-aspartylphosphate" evidence="15">
    <location>
        <position position="993"/>
    </location>
</feature>
<evidence type="ECO:0000256" key="2">
    <source>
        <dbReference type="ARBA" id="ARBA00004651"/>
    </source>
</evidence>
<evidence type="ECO:0000259" key="20">
    <source>
        <dbReference type="PROSITE" id="PS50894"/>
    </source>
</evidence>
<keyword evidence="13" id="KW-0472">Membrane</keyword>
<keyword evidence="5 15" id="KW-0597">Phosphoprotein</keyword>
<dbReference type="CDD" id="cd00082">
    <property type="entry name" value="HisKA"/>
    <property type="match status" value="1"/>
</dbReference>
<evidence type="ECO:0000256" key="3">
    <source>
        <dbReference type="ARBA" id="ARBA00012438"/>
    </source>
</evidence>
<dbReference type="SMART" id="SM00388">
    <property type="entry name" value="HisKA"/>
    <property type="match status" value="1"/>
</dbReference>
<feature type="domain" description="PAC" evidence="19">
    <location>
        <begin position="446"/>
        <end position="498"/>
    </location>
</feature>
<keyword evidence="9" id="KW-0418">Kinase</keyword>
<dbReference type="InterPro" id="IPR036097">
    <property type="entry name" value="HisK_dim/P_sf"/>
</dbReference>
<dbReference type="PROSITE" id="PS50113">
    <property type="entry name" value="PAC"/>
    <property type="match status" value="1"/>
</dbReference>
<dbReference type="SUPFAM" id="SSF47384">
    <property type="entry name" value="Homodimeric domain of signal transducing histidine kinase"/>
    <property type="match status" value="1"/>
</dbReference>
<dbReference type="PROSITE" id="PS50894">
    <property type="entry name" value="HPT"/>
    <property type="match status" value="1"/>
</dbReference>
<evidence type="ECO:0000256" key="7">
    <source>
        <dbReference type="ARBA" id="ARBA00022692"/>
    </source>
</evidence>
<dbReference type="InterPro" id="IPR008207">
    <property type="entry name" value="Sig_transdc_His_kin_Hpt_dom"/>
</dbReference>
<dbReference type="Gene3D" id="1.20.120.160">
    <property type="entry name" value="HPT domain"/>
    <property type="match status" value="1"/>
</dbReference>
<dbReference type="InterPro" id="IPR004358">
    <property type="entry name" value="Sig_transdc_His_kin-like_C"/>
</dbReference>
<dbReference type="EC" id="2.7.13.3" evidence="3"/>
<keyword evidence="4" id="KW-1003">Cell membrane</keyword>
<dbReference type="Pfam" id="PF02518">
    <property type="entry name" value="HATPase_c"/>
    <property type="match status" value="1"/>
</dbReference>
<dbReference type="SMART" id="SM00387">
    <property type="entry name" value="HATPase_c"/>
    <property type="match status" value="1"/>
</dbReference>
<dbReference type="InterPro" id="IPR011006">
    <property type="entry name" value="CheY-like_superfamily"/>
</dbReference>
<dbReference type="EMBL" id="CP118224">
    <property type="protein sequence ID" value="WMC11265.1"/>
    <property type="molecule type" value="Genomic_DNA"/>
</dbReference>
<evidence type="ECO:0000259" key="17">
    <source>
        <dbReference type="PROSITE" id="PS50110"/>
    </source>
</evidence>
<dbReference type="NCBIfam" id="TIGR00229">
    <property type="entry name" value="sensory_box"/>
    <property type="match status" value="1"/>
</dbReference>
<dbReference type="Pfam" id="PF00072">
    <property type="entry name" value="Response_reg"/>
    <property type="match status" value="1"/>
</dbReference>
<protein>
    <recommendedName>
        <fullName evidence="3">histidine kinase</fullName>
        <ecNumber evidence="3">2.7.13.3</ecNumber>
    </recommendedName>
</protein>
<proteinExistence type="predicted"/>
<feature type="domain" description="Histidine kinase" evidence="16">
    <location>
        <begin position="559"/>
        <end position="783"/>
    </location>
</feature>
<dbReference type="KEGG" id="ope:PU634_02550"/>
<dbReference type="Pfam" id="PF00512">
    <property type="entry name" value="HisKA"/>
    <property type="match status" value="1"/>
</dbReference>
<dbReference type="InterPro" id="IPR042240">
    <property type="entry name" value="CHASE_sf"/>
</dbReference>
<dbReference type="FunFam" id="1.10.287.130:FF:000004">
    <property type="entry name" value="Ethylene receptor 1"/>
    <property type="match status" value="1"/>
</dbReference>
<evidence type="ECO:0000256" key="4">
    <source>
        <dbReference type="ARBA" id="ARBA00022475"/>
    </source>
</evidence>
<dbReference type="InterPro" id="IPR036641">
    <property type="entry name" value="HPT_dom_sf"/>
</dbReference>
<reference evidence="21 22" key="1">
    <citation type="submission" date="2023-02" db="EMBL/GenBank/DDBJ databases">
        <title>Complete genome sequence of a novel bacterium Oceanimonas sp. NTOU-MSR1 isolated from marine coast sediment.</title>
        <authorList>
            <person name="Yang H.-T."/>
            <person name="Chen Y.-L."/>
            <person name="Ho Y.-N."/>
        </authorList>
    </citation>
    <scope>NUCLEOTIDE SEQUENCE [LARGE SCALE GENOMIC DNA]</scope>
    <source>
        <strain evidence="21 22">NTOU-MSR1</strain>
    </source>
</reference>
<evidence type="ECO:0000256" key="11">
    <source>
        <dbReference type="ARBA" id="ARBA00022989"/>
    </source>
</evidence>
<accession>A0AA50KNU3</accession>
<feature type="domain" description="Response regulatory" evidence="17">
    <location>
        <begin position="944"/>
        <end position="1061"/>
    </location>
</feature>
<dbReference type="SMART" id="SM00073">
    <property type="entry name" value="HPT"/>
    <property type="match status" value="1"/>
</dbReference>
<dbReference type="Proteomes" id="UP001223802">
    <property type="component" value="Chromosome"/>
</dbReference>
<feature type="domain" description="PAS" evidence="18">
    <location>
        <begin position="370"/>
        <end position="440"/>
    </location>
</feature>
<dbReference type="Gene3D" id="1.10.287.130">
    <property type="match status" value="1"/>
</dbReference>
<dbReference type="PROSITE" id="PS50112">
    <property type="entry name" value="PAS"/>
    <property type="match status" value="1"/>
</dbReference>
<name>A0AA50KNU3_9GAMM</name>
<comment type="subcellular location">
    <subcellularLocation>
        <location evidence="2">Cell membrane</location>
        <topology evidence="2">Multi-pass membrane protein</topology>
    </subcellularLocation>
</comment>
<keyword evidence="8" id="KW-0547">Nucleotide-binding</keyword>
<evidence type="ECO:0000256" key="15">
    <source>
        <dbReference type="PROSITE-ProRule" id="PRU00169"/>
    </source>
</evidence>
<dbReference type="SMART" id="SM00448">
    <property type="entry name" value="REC"/>
    <property type="match status" value="1"/>
</dbReference>
<evidence type="ECO:0000259" key="16">
    <source>
        <dbReference type="PROSITE" id="PS50109"/>
    </source>
</evidence>
<evidence type="ECO:0000256" key="13">
    <source>
        <dbReference type="ARBA" id="ARBA00023136"/>
    </source>
</evidence>
<evidence type="ECO:0000256" key="5">
    <source>
        <dbReference type="ARBA" id="ARBA00022553"/>
    </source>
</evidence>
<dbReference type="GO" id="GO:0005524">
    <property type="term" value="F:ATP binding"/>
    <property type="evidence" value="ECO:0007669"/>
    <property type="project" value="UniProtKB-KW"/>
</dbReference>
<dbReference type="CDD" id="cd17546">
    <property type="entry name" value="REC_hyHK_CKI1_RcsC-like"/>
    <property type="match status" value="1"/>
</dbReference>
<dbReference type="GO" id="GO:0000155">
    <property type="term" value="F:phosphorelay sensor kinase activity"/>
    <property type="evidence" value="ECO:0007669"/>
    <property type="project" value="InterPro"/>
</dbReference>
<keyword evidence="7" id="KW-0812">Transmembrane</keyword>
<dbReference type="InterPro" id="IPR013656">
    <property type="entry name" value="PAS_4"/>
</dbReference>